<evidence type="ECO:0000313" key="3">
    <source>
        <dbReference type="Proteomes" id="UP000037747"/>
    </source>
</evidence>
<evidence type="ECO:0000313" key="2">
    <source>
        <dbReference type="EMBL" id="KOX96191.1"/>
    </source>
</evidence>
<keyword evidence="1" id="KW-0812">Transmembrane</keyword>
<proteinExistence type="predicted"/>
<dbReference type="Pfam" id="PF26047">
    <property type="entry name" value="DUF8015"/>
    <property type="match status" value="1"/>
</dbReference>
<dbReference type="EMBL" id="LIST01000004">
    <property type="protein sequence ID" value="KOX96191.1"/>
    <property type="molecule type" value="Genomic_DNA"/>
</dbReference>
<dbReference type="STRING" id="1765655.AMR74_11700"/>
<comment type="caution">
    <text evidence="2">The sequence shown here is derived from an EMBL/GenBank/DDBJ whole genome shotgun (WGS) entry which is preliminary data.</text>
</comment>
<accession>A0A0M9ART3</accession>
<keyword evidence="1" id="KW-1133">Transmembrane helix</keyword>
<dbReference type="Proteomes" id="UP000037747">
    <property type="component" value="Unassembled WGS sequence"/>
</dbReference>
<dbReference type="PATRIC" id="fig|1705389.3.peg.3884"/>
<name>A0A0M9ART3_9EURY</name>
<keyword evidence="3" id="KW-1185">Reference proteome</keyword>
<gene>
    <name evidence="2" type="ORF">AMR74_11700</name>
</gene>
<dbReference type="RefSeq" id="WP_053772235.1">
    <property type="nucleotide sequence ID" value="NZ_LIST01000004.1"/>
</dbReference>
<dbReference type="InterPro" id="IPR058328">
    <property type="entry name" value="DUF8015"/>
</dbReference>
<reference evidence="2 3" key="1">
    <citation type="submission" date="2015-08" db="EMBL/GenBank/DDBJ databases">
        <title>Genomes of Isolates from Cabo Rojo, PR.</title>
        <authorList>
            <person name="Sanchez-Nieves R.L."/>
            <person name="Montalvo-Rodriguez R."/>
        </authorList>
    </citation>
    <scope>NUCLEOTIDE SEQUENCE [LARGE SCALE GENOMIC DNA]</scope>
    <source>
        <strain evidence="2 3">5</strain>
    </source>
</reference>
<protein>
    <submittedName>
        <fullName evidence="2">Uncharacterized protein</fullName>
    </submittedName>
</protein>
<evidence type="ECO:0000256" key="1">
    <source>
        <dbReference type="SAM" id="Phobius"/>
    </source>
</evidence>
<keyword evidence="1" id="KW-0472">Membrane</keyword>
<dbReference type="AlphaFoldDB" id="A0A0M9ART3"/>
<feature type="transmembrane region" description="Helical" evidence="1">
    <location>
        <begin position="21"/>
        <end position="40"/>
    </location>
</feature>
<sequence length="71" mass="7098">MSGRHRSAGSSALDEIERADLLLLAIPLAFCAAYAAASLVARGYTVPVAGGSLAAGALVVDGLFVNPPDEA</sequence>
<organism evidence="2 3">
    <name type="scientific">Halorubrum tropicale</name>
    <dbReference type="NCBI Taxonomy" id="1765655"/>
    <lineage>
        <taxon>Archaea</taxon>
        <taxon>Methanobacteriati</taxon>
        <taxon>Methanobacteriota</taxon>
        <taxon>Stenosarchaea group</taxon>
        <taxon>Halobacteria</taxon>
        <taxon>Halobacteriales</taxon>
        <taxon>Haloferacaceae</taxon>
        <taxon>Halorubrum</taxon>
    </lineage>
</organism>